<dbReference type="HAMAP" id="MF_00076">
    <property type="entry name" value="HisB"/>
    <property type="match status" value="1"/>
</dbReference>
<dbReference type="EMBL" id="VYXP01000005">
    <property type="protein sequence ID" value="KAA9131384.1"/>
    <property type="molecule type" value="Genomic_DNA"/>
</dbReference>
<comment type="similarity">
    <text evidence="10">In the C-terminal section; belongs to the imidazoleglycerol-phosphate dehydratase family.</text>
</comment>
<dbReference type="UniPathway" id="UPA00031">
    <property type="reaction ID" value="UER00011"/>
</dbReference>
<dbReference type="GO" id="GO:0004401">
    <property type="term" value="F:histidinol-phosphatase activity"/>
    <property type="evidence" value="ECO:0007669"/>
    <property type="project" value="UniProtKB-UniRule"/>
</dbReference>
<dbReference type="GO" id="GO:0046872">
    <property type="term" value="F:metal ion binding"/>
    <property type="evidence" value="ECO:0007669"/>
    <property type="project" value="UniProtKB-KW"/>
</dbReference>
<evidence type="ECO:0000256" key="7">
    <source>
        <dbReference type="ARBA" id="ARBA00023102"/>
    </source>
</evidence>
<evidence type="ECO:0000256" key="9">
    <source>
        <dbReference type="ARBA" id="ARBA00023268"/>
    </source>
</evidence>
<evidence type="ECO:0000256" key="2">
    <source>
        <dbReference type="ARBA" id="ARBA00022490"/>
    </source>
</evidence>
<feature type="binding site" evidence="10">
    <location>
        <position position="132"/>
    </location>
    <ligand>
        <name>Mg(2+)</name>
        <dbReference type="ChEBI" id="CHEBI:18420"/>
    </ligand>
</feature>
<dbReference type="Proteomes" id="UP000325372">
    <property type="component" value="Unassembled WGS sequence"/>
</dbReference>
<dbReference type="HAMAP" id="MF_01022">
    <property type="entry name" value="Bifunc_HisB"/>
    <property type="match status" value="1"/>
</dbReference>
<comment type="caution">
    <text evidence="10">Lacks conserved residue(s) required for the propagation of feature annotation.</text>
</comment>
<comment type="pathway">
    <text evidence="1 10">Amino-acid biosynthesis; L-histidine biosynthesis; L-histidine from 5-phospho-alpha-D-ribose 1-diphosphate: step 6/9.</text>
</comment>
<dbReference type="InterPro" id="IPR006543">
    <property type="entry name" value="Histidinol-phos"/>
</dbReference>
<evidence type="ECO:0000256" key="1">
    <source>
        <dbReference type="ARBA" id="ARBA00005047"/>
    </source>
</evidence>
<dbReference type="NCBIfam" id="TIGR01261">
    <property type="entry name" value="hisB_Nterm"/>
    <property type="match status" value="1"/>
</dbReference>
<proteinExistence type="inferred from homology"/>
<dbReference type="GO" id="GO:0000105">
    <property type="term" value="P:L-histidine biosynthetic process"/>
    <property type="evidence" value="ECO:0007669"/>
    <property type="project" value="UniProtKB-UniRule"/>
</dbReference>
<dbReference type="InterPro" id="IPR020565">
    <property type="entry name" value="ImidazoleglycerP_deHydtase_CS"/>
</dbReference>
<dbReference type="NCBIfam" id="TIGR01662">
    <property type="entry name" value="HAD-SF-IIIA"/>
    <property type="match status" value="1"/>
</dbReference>
<dbReference type="EC" id="3.1.3.15" evidence="10"/>
<dbReference type="InterPro" id="IPR020566">
    <property type="entry name" value="His_synth_bifunc_HisB"/>
</dbReference>
<feature type="binding site" evidence="10">
    <location>
        <position position="12"/>
    </location>
    <ligand>
        <name>Mg(2+)</name>
        <dbReference type="ChEBI" id="CHEBI:18420"/>
    </ligand>
</feature>
<evidence type="ECO:0000256" key="3">
    <source>
        <dbReference type="ARBA" id="ARBA00022605"/>
    </source>
</evidence>
<evidence type="ECO:0000256" key="8">
    <source>
        <dbReference type="ARBA" id="ARBA00023239"/>
    </source>
</evidence>
<keyword evidence="3 10" id="KW-0028">Amino-acid biosynthesis</keyword>
<evidence type="ECO:0000313" key="12">
    <source>
        <dbReference type="Proteomes" id="UP000325372"/>
    </source>
</evidence>
<keyword evidence="7 10" id="KW-0368">Histidine biosynthesis</keyword>
<keyword evidence="8 10" id="KW-0456">Lyase</keyword>
<dbReference type="AlphaFoldDB" id="A0A5N0TAA1"/>
<keyword evidence="9 10" id="KW-0511">Multifunctional enzyme</keyword>
<dbReference type="NCBIfam" id="NF003937">
    <property type="entry name" value="PRK05446.1"/>
    <property type="match status" value="1"/>
</dbReference>
<feature type="active site" description="Proton donor" evidence="10">
    <location>
        <position position="14"/>
    </location>
</feature>
<keyword evidence="2 10" id="KW-0963">Cytoplasm</keyword>
<comment type="catalytic activity">
    <reaction evidence="10">
        <text>D-erythro-1-(imidazol-4-yl)glycerol 3-phosphate = 3-(imidazol-4-yl)-2-oxopropyl phosphate + H2O</text>
        <dbReference type="Rhea" id="RHEA:11040"/>
        <dbReference type="ChEBI" id="CHEBI:15377"/>
        <dbReference type="ChEBI" id="CHEBI:57766"/>
        <dbReference type="ChEBI" id="CHEBI:58278"/>
        <dbReference type="EC" id="4.2.1.19"/>
    </reaction>
</comment>
<keyword evidence="5 10" id="KW-0378">Hydrolase</keyword>
<dbReference type="NCBIfam" id="TIGR01656">
    <property type="entry name" value="Histidinol-ppas"/>
    <property type="match status" value="1"/>
</dbReference>
<evidence type="ECO:0000256" key="5">
    <source>
        <dbReference type="ARBA" id="ARBA00022801"/>
    </source>
</evidence>
<dbReference type="InterPro" id="IPR020568">
    <property type="entry name" value="Ribosomal_Su5_D2-typ_SF"/>
</dbReference>
<dbReference type="EC" id="4.2.1.19" evidence="10"/>
<feature type="active site" description="Nucleophile" evidence="10">
    <location>
        <position position="12"/>
    </location>
</feature>
<comment type="catalytic activity">
    <reaction evidence="10">
        <text>L-histidinol phosphate + H2O = L-histidinol + phosphate</text>
        <dbReference type="Rhea" id="RHEA:14465"/>
        <dbReference type="ChEBI" id="CHEBI:15377"/>
        <dbReference type="ChEBI" id="CHEBI:43474"/>
        <dbReference type="ChEBI" id="CHEBI:57699"/>
        <dbReference type="ChEBI" id="CHEBI:57980"/>
        <dbReference type="EC" id="3.1.3.15"/>
    </reaction>
</comment>
<sequence>MSGAKRRILFIDRDGTLIAEPADEQVDSLEKLELLDGVIPALLRLRDAGYAFVMVSNQDGRGTESFPEEDFIVPHEKMLSMFNSQGIHFVAEHIDPHFEHENSPNRKPGIGMVLDYLKSGELDLDDSWVIGDRETDLVMAQNMGIGGLRCGPDGDSWTEIARFLCSRPRTATVTRKTNETDIEATVDLDPDPDTAGNDIDSGIGFFDHMLDQVASHGGFRLRLACRGDLHIDEHHTVEDCALALGSALDQALGDRRGIGRYGFTLPMDESLAQVAVDLSGRPAFVFEADFPRDAVGQMSTEMVRHFFASLSQSLRCALNMRVDGENTHHMVEALFKGAGRALRPALARGAGGVPSTKGAL</sequence>
<dbReference type="RefSeq" id="WP_150864034.1">
    <property type="nucleotide sequence ID" value="NZ_VYXP01000005.1"/>
</dbReference>
<accession>A0A5N0TAA1</accession>
<evidence type="ECO:0000313" key="11">
    <source>
        <dbReference type="EMBL" id="KAA9131384.1"/>
    </source>
</evidence>
<dbReference type="PANTHER" id="PTHR23133:SF2">
    <property type="entry name" value="IMIDAZOLEGLYCEROL-PHOSPHATE DEHYDRATASE"/>
    <property type="match status" value="1"/>
</dbReference>
<dbReference type="FunFam" id="3.30.230.40:FF:000001">
    <property type="entry name" value="Imidazoleglycerol-phosphate dehydratase HisB"/>
    <property type="match status" value="1"/>
</dbReference>
<dbReference type="SUPFAM" id="SSF56784">
    <property type="entry name" value="HAD-like"/>
    <property type="match status" value="1"/>
</dbReference>
<keyword evidence="6 10" id="KW-0460">Magnesium</keyword>
<dbReference type="PROSITE" id="PS00954">
    <property type="entry name" value="IGP_DEHYDRATASE_1"/>
    <property type="match status" value="1"/>
</dbReference>
<keyword evidence="12" id="KW-1185">Reference proteome</keyword>
<gene>
    <name evidence="10 11" type="primary">hisB</name>
    <name evidence="11" type="ORF">F3N42_08670</name>
</gene>
<name>A0A5N0TAA1_9GAMM</name>
<comment type="cofactor">
    <cofactor evidence="10">
        <name>Mg(2+)</name>
        <dbReference type="ChEBI" id="CHEBI:18420"/>
    </cofactor>
</comment>
<evidence type="ECO:0000256" key="4">
    <source>
        <dbReference type="ARBA" id="ARBA00022723"/>
    </source>
</evidence>
<dbReference type="InterPro" id="IPR005954">
    <property type="entry name" value="HisB_N"/>
</dbReference>
<comment type="subcellular location">
    <subcellularLocation>
        <location evidence="10">Cytoplasm</location>
    </subcellularLocation>
</comment>
<keyword evidence="4 10" id="KW-0479">Metal-binding</keyword>
<organism evidence="11 12">
    <name type="scientific">Marinihelvus fidelis</name>
    <dbReference type="NCBI Taxonomy" id="2613842"/>
    <lineage>
        <taxon>Bacteria</taxon>
        <taxon>Pseudomonadati</taxon>
        <taxon>Pseudomonadota</taxon>
        <taxon>Gammaproteobacteria</taxon>
        <taxon>Chromatiales</taxon>
        <taxon>Wenzhouxiangellaceae</taxon>
        <taxon>Marinihelvus</taxon>
    </lineage>
</organism>
<feature type="region of interest" description="Histidinol-phosphatase" evidence="10">
    <location>
        <begin position="1"/>
        <end position="168"/>
    </location>
</feature>
<evidence type="ECO:0000256" key="10">
    <source>
        <dbReference type="HAMAP-Rule" id="MF_01022"/>
    </source>
</evidence>
<dbReference type="InterPro" id="IPR006549">
    <property type="entry name" value="HAD-SF_hydro_IIIA"/>
</dbReference>
<dbReference type="CDD" id="cd07503">
    <property type="entry name" value="HAD_HisB-N"/>
    <property type="match status" value="1"/>
</dbReference>
<dbReference type="InterPro" id="IPR036412">
    <property type="entry name" value="HAD-like_sf"/>
</dbReference>
<dbReference type="GO" id="GO:0004424">
    <property type="term" value="F:imidazoleglycerol-phosphate dehydratase activity"/>
    <property type="evidence" value="ECO:0007669"/>
    <property type="project" value="UniProtKB-UniRule"/>
</dbReference>
<evidence type="ECO:0000256" key="6">
    <source>
        <dbReference type="ARBA" id="ARBA00022842"/>
    </source>
</evidence>
<dbReference type="Gene3D" id="3.40.50.1000">
    <property type="entry name" value="HAD superfamily/HAD-like"/>
    <property type="match status" value="1"/>
</dbReference>
<dbReference type="Pfam" id="PF13242">
    <property type="entry name" value="Hydrolase_like"/>
    <property type="match status" value="1"/>
</dbReference>
<feature type="region of interest" description="Imidazoleglycerol-phosphate dehydratase" evidence="10">
    <location>
        <begin position="169"/>
        <end position="360"/>
    </location>
</feature>
<dbReference type="PROSITE" id="PS00955">
    <property type="entry name" value="IGP_DEHYDRATASE_2"/>
    <property type="match status" value="1"/>
</dbReference>
<dbReference type="PANTHER" id="PTHR23133">
    <property type="entry name" value="IMIDAZOLEGLYCEROL-PHOSPHATE DEHYDRATASE HIS7"/>
    <property type="match status" value="1"/>
</dbReference>
<dbReference type="InterPro" id="IPR000807">
    <property type="entry name" value="ImidazoleglycerolP_deHydtase"/>
</dbReference>
<dbReference type="InterPro" id="IPR023214">
    <property type="entry name" value="HAD_sf"/>
</dbReference>
<dbReference type="CDD" id="cd07914">
    <property type="entry name" value="IGPD"/>
    <property type="match status" value="1"/>
</dbReference>
<dbReference type="Gene3D" id="3.30.230.40">
    <property type="entry name" value="Imidazole glycerol phosphate dehydratase, domain 1"/>
    <property type="match status" value="2"/>
</dbReference>
<comment type="caution">
    <text evidence="11">The sequence shown here is derived from an EMBL/GenBank/DDBJ whole genome shotgun (WGS) entry which is preliminary data.</text>
</comment>
<dbReference type="InterPro" id="IPR038494">
    <property type="entry name" value="IGPD_sf"/>
</dbReference>
<dbReference type="FunFam" id="3.30.230.40:FF:000003">
    <property type="entry name" value="Imidazoleglycerol-phosphate dehydratase HisB"/>
    <property type="match status" value="1"/>
</dbReference>
<feature type="binding site" evidence="10">
    <location>
        <position position="14"/>
    </location>
    <ligand>
        <name>Mg(2+)</name>
        <dbReference type="ChEBI" id="CHEBI:18420"/>
    </ligand>
</feature>
<protein>
    <recommendedName>
        <fullName evidence="10">Histidine biosynthesis bifunctional protein HisB</fullName>
    </recommendedName>
    <domain>
        <recommendedName>
            <fullName evidence="10">Histidinol-phosphatase</fullName>
            <ecNumber evidence="10">3.1.3.15</ecNumber>
        </recommendedName>
    </domain>
    <domain>
        <recommendedName>
            <fullName evidence="10">Imidazoleglycerol-phosphate dehydratase</fullName>
            <shortName evidence="10">IGPD</shortName>
            <ecNumber evidence="10">4.2.1.19</ecNumber>
        </recommendedName>
    </domain>
</protein>
<reference evidence="11 12" key="1">
    <citation type="submission" date="2019-09" db="EMBL/GenBank/DDBJ databases">
        <title>Wenzhouxiangella sp. Genome sequencing and assembly.</title>
        <authorList>
            <person name="Zhang R."/>
        </authorList>
    </citation>
    <scope>NUCLEOTIDE SEQUENCE [LARGE SCALE GENOMIC DNA]</scope>
    <source>
        <strain evidence="11 12">W260</strain>
    </source>
</reference>
<dbReference type="Pfam" id="PF00475">
    <property type="entry name" value="IGPD"/>
    <property type="match status" value="1"/>
</dbReference>
<dbReference type="GO" id="GO:0005737">
    <property type="term" value="C:cytoplasm"/>
    <property type="evidence" value="ECO:0007669"/>
    <property type="project" value="UniProtKB-SubCell"/>
</dbReference>
<dbReference type="NCBIfam" id="NF002111">
    <property type="entry name" value="PRK00951.2-1"/>
    <property type="match status" value="1"/>
</dbReference>
<comment type="pathway">
    <text evidence="10">Amino-acid biosynthesis; L-histidine biosynthesis; L-histidine from 5-phospho-alpha-D-ribose 1-diphosphate: step 8/9.</text>
</comment>
<dbReference type="SUPFAM" id="SSF54211">
    <property type="entry name" value="Ribosomal protein S5 domain 2-like"/>
    <property type="match status" value="2"/>
</dbReference>
<comment type="similarity">
    <text evidence="10">In the N-terminal section; belongs to the histidinol-phosphatase family.</text>
</comment>